<evidence type="ECO:0000313" key="4">
    <source>
        <dbReference type="Proteomes" id="UP000027265"/>
    </source>
</evidence>
<feature type="transmembrane region" description="Helical" evidence="2">
    <location>
        <begin position="24"/>
        <end position="48"/>
    </location>
</feature>
<dbReference type="OrthoDB" id="3251871at2759"/>
<evidence type="ECO:0000256" key="1">
    <source>
        <dbReference type="SAM" id="MobiDB-lite"/>
    </source>
</evidence>
<gene>
    <name evidence="3" type="ORF">JAAARDRAFT_204057</name>
</gene>
<evidence type="ECO:0000313" key="3">
    <source>
        <dbReference type="EMBL" id="KDQ61576.1"/>
    </source>
</evidence>
<dbReference type="HOGENOM" id="CLU_047278_1_0_1"/>
<keyword evidence="4" id="KW-1185">Reference proteome</keyword>
<feature type="transmembrane region" description="Helical" evidence="2">
    <location>
        <begin position="174"/>
        <end position="204"/>
    </location>
</feature>
<sequence>MSSNDSGTTISGWVWTNQLVQINIWLAAAPTIAAILAALVVLGLAFRLHLNRDTRLRRQSFLMLLSVLAMSVPYSAAYILEVFLTGPSPWCTVAVFVDVLTGNFIQFVVSLISVNLQLVFVHGVRTEGFLKWYLAGPFLLAIVISLPPTVKGVWGWDPLLDFCYVALVDPKQRFMWQIAAVYFWSLLSVSVTLVSTLIIIGALIGHSVHRRRVLSITQRTHNNVFNGTAVAIAWRIVLYPLILIISTTISAASDFSTDKSTGISSWSDFVLVCFFSFFYGFQPLLYALVAIFVDPSFSGAVRQLIKSDISSASRSFVSICRASTGSSAGSSTEQDEPQPTTIRSGREPSLPAVAFDLPQRSNHSHINTKADHTASPVVPSRSREHGSIWSTVRTASEEEYDQM</sequence>
<dbReference type="STRING" id="933084.A0A067QG32"/>
<feature type="transmembrane region" description="Helical" evidence="2">
    <location>
        <begin position="60"/>
        <end position="80"/>
    </location>
</feature>
<dbReference type="Proteomes" id="UP000027265">
    <property type="component" value="Unassembled WGS sequence"/>
</dbReference>
<feature type="region of interest" description="Disordered" evidence="1">
    <location>
        <begin position="363"/>
        <end position="389"/>
    </location>
</feature>
<feature type="region of interest" description="Disordered" evidence="1">
    <location>
        <begin position="323"/>
        <end position="348"/>
    </location>
</feature>
<feature type="transmembrane region" description="Helical" evidence="2">
    <location>
        <begin position="269"/>
        <end position="293"/>
    </location>
</feature>
<accession>A0A067QG32</accession>
<evidence type="ECO:0000256" key="2">
    <source>
        <dbReference type="SAM" id="Phobius"/>
    </source>
</evidence>
<evidence type="ECO:0008006" key="5">
    <source>
        <dbReference type="Google" id="ProtNLM"/>
    </source>
</evidence>
<feature type="transmembrane region" description="Helical" evidence="2">
    <location>
        <begin position="132"/>
        <end position="154"/>
    </location>
</feature>
<feature type="transmembrane region" description="Helical" evidence="2">
    <location>
        <begin position="224"/>
        <end position="249"/>
    </location>
</feature>
<feature type="transmembrane region" description="Helical" evidence="2">
    <location>
        <begin position="100"/>
        <end position="120"/>
    </location>
</feature>
<dbReference type="AlphaFoldDB" id="A0A067QG32"/>
<dbReference type="Gene3D" id="1.20.1070.10">
    <property type="entry name" value="Rhodopsin 7-helix transmembrane proteins"/>
    <property type="match status" value="1"/>
</dbReference>
<keyword evidence="2" id="KW-1133">Transmembrane helix</keyword>
<feature type="compositionally biased region" description="Low complexity" evidence="1">
    <location>
        <begin position="323"/>
        <end position="332"/>
    </location>
</feature>
<proteinExistence type="predicted"/>
<dbReference type="InParanoid" id="A0A067QG32"/>
<protein>
    <recommendedName>
        <fullName evidence="5">G-protein coupled receptors family 1 profile domain-containing protein</fullName>
    </recommendedName>
</protein>
<dbReference type="EMBL" id="KL197712">
    <property type="protein sequence ID" value="KDQ61576.1"/>
    <property type="molecule type" value="Genomic_DNA"/>
</dbReference>
<organism evidence="3 4">
    <name type="scientific">Jaapia argillacea MUCL 33604</name>
    <dbReference type="NCBI Taxonomy" id="933084"/>
    <lineage>
        <taxon>Eukaryota</taxon>
        <taxon>Fungi</taxon>
        <taxon>Dikarya</taxon>
        <taxon>Basidiomycota</taxon>
        <taxon>Agaricomycotina</taxon>
        <taxon>Agaricomycetes</taxon>
        <taxon>Agaricomycetidae</taxon>
        <taxon>Jaapiales</taxon>
        <taxon>Jaapiaceae</taxon>
        <taxon>Jaapia</taxon>
    </lineage>
</organism>
<keyword evidence="2" id="KW-0812">Transmembrane</keyword>
<name>A0A067QG32_9AGAM</name>
<keyword evidence="2" id="KW-0472">Membrane</keyword>
<reference evidence="4" key="1">
    <citation type="journal article" date="2014" name="Proc. Natl. Acad. Sci. U.S.A.">
        <title>Extensive sampling of basidiomycete genomes demonstrates inadequacy of the white-rot/brown-rot paradigm for wood decay fungi.</title>
        <authorList>
            <person name="Riley R."/>
            <person name="Salamov A.A."/>
            <person name="Brown D.W."/>
            <person name="Nagy L.G."/>
            <person name="Floudas D."/>
            <person name="Held B.W."/>
            <person name="Levasseur A."/>
            <person name="Lombard V."/>
            <person name="Morin E."/>
            <person name="Otillar R."/>
            <person name="Lindquist E.A."/>
            <person name="Sun H."/>
            <person name="LaButti K.M."/>
            <person name="Schmutz J."/>
            <person name="Jabbour D."/>
            <person name="Luo H."/>
            <person name="Baker S.E."/>
            <person name="Pisabarro A.G."/>
            <person name="Walton J.D."/>
            <person name="Blanchette R.A."/>
            <person name="Henrissat B."/>
            <person name="Martin F."/>
            <person name="Cullen D."/>
            <person name="Hibbett D.S."/>
            <person name="Grigoriev I.V."/>
        </authorList>
    </citation>
    <scope>NUCLEOTIDE SEQUENCE [LARGE SCALE GENOMIC DNA]</scope>
    <source>
        <strain evidence="4">MUCL 33604</strain>
    </source>
</reference>
<dbReference type="SUPFAM" id="SSF81321">
    <property type="entry name" value="Family A G protein-coupled receptor-like"/>
    <property type="match status" value="1"/>
</dbReference>